<organism evidence="1 2">
    <name type="scientific">Tetradesmus obliquus</name>
    <name type="common">Green alga</name>
    <name type="synonym">Acutodesmus obliquus</name>
    <dbReference type="NCBI Taxonomy" id="3088"/>
    <lineage>
        <taxon>Eukaryota</taxon>
        <taxon>Viridiplantae</taxon>
        <taxon>Chlorophyta</taxon>
        <taxon>core chlorophytes</taxon>
        <taxon>Chlorophyceae</taxon>
        <taxon>CS clade</taxon>
        <taxon>Sphaeropleales</taxon>
        <taxon>Scenedesmaceae</taxon>
        <taxon>Tetradesmus</taxon>
    </lineage>
</organism>
<accession>A0A383WCN7</accession>
<proteinExistence type="predicted"/>
<reference evidence="1 2" key="1">
    <citation type="submission" date="2016-10" db="EMBL/GenBank/DDBJ databases">
        <authorList>
            <person name="Cai Z."/>
        </authorList>
    </citation>
    <scope>NUCLEOTIDE SEQUENCE [LARGE SCALE GENOMIC DNA]</scope>
</reference>
<keyword evidence="2" id="KW-1185">Reference proteome</keyword>
<dbReference type="AlphaFoldDB" id="A0A383WCN7"/>
<name>A0A383WCN7_TETOB</name>
<evidence type="ECO:0000313" key="2">
    <source>
        <dbReference type="Proteomes" id="UP000256970"/>
    </source>
</evidence>
<dbReference type="EMBL" id="FNXT01001222">
    <property type="protein sequence ID" value="SZX74990.1"/>
    <property type="molecule type" value="Genomic_DNA"/>
</dbReference>
<protein>
    <submittedName>
        <fullName evidence="1">Uncharacterized protein</fullName>
    </submittedName>
</protein>
<evidence type="ECO:0000313" key="1">
    <source>
        <dbReference type="EMBL" id="SZX74990.1"/>
    </source>
</evidence>
<gene>
    <name evidence="1" type="ORF">BQ4739_LOCUS15305</name>
</gene>
<sequence>MTLAALSAPCGSSSADCSSRAVMREQLEVALLQRDVGGFAPCGSSSSRSQQHGSDAASSWSQRGCSVTLEALCASCGSSSGKLQLVGSDAVSSWRRRCCSSEGMTLAALCAPCSSISGRWQQQGSDARAADGAW</sequence>
<dbReference type="Proteomes" id="UP000256970">
    <property type="component" value="Unassembled WGS sequence"/>
</dbReference>